<dbReference type="PANTHER" id="PTHR33375">
    <property type="entry name" value="CHROMOSOME-PARTITIONING PROTEIN PARB-RELATED"/>
    <property type="match status" value="1"/>
</dbReference>
<sequence length="832" mass="91427">MTVARFALLLSRDDELRGTAAASVGGRRLRKTTHAGTSESRGPAVPLHLNPFLKGIAMETVRQNDAVQNAQANESQGHPQRLITDEADFTLIPLNRLVKSPFNQRKKERPQADVVSLAVNIRGLKRLLQNLVVHPMKKVAKKAQTYGVDAGETRRLALNWLAEQGDIPDDYPVRCQIISVADAILASASENDVRNPAHPADQCHAYLALVEEGRSAEHIAEIFNINPKTVARRLKLANVSPRLCELWRNDEMELSQIQALALSDDHEAQERVWFSAQAQWQRQPHELRKVITQDEINASNSPIARFVGLEMFEKAGGKVRRDLFANESEGWFTDMALMSSLALQKLEEEAAPIRAEGWKWVEVRTDFPREARSEFSQISPASLPFSDEQQAEFQTLEAHMDEIEKLQAADNVTDEEFNKLEEELEQLQTRYSQIEDAGMGYAPEVKAHAGVVVFLTRNGVGVTVGLVRADDEPALRTVIEESGHSEEAEHLTRTASAGISHSQPAKEKSAHSEKLLLNLTAHRTAAVQCELAMNPHVALATIVHKLALDFVYRTHEEAISAVQVSCRDATHEIERSAPGIKKEARYETLRLTFIASRIAMPKDPNALFGWLLEQSQAALLNILAVCTAISLNGVSKTEGPNAINAIAAALDVNMSAYWQPTRESYLDHISKDRIVAIVGEAVSPDEGKRLAKMKKGEAAETAEKLLEGKNWLPDFMVAAEAKQIRYYATRDDDTDEDDQTPDDEGSGVVSDEASTPETPDQGGAVEVQATAELGAWHFPKASDFACETAEAETQSASVAQPVNAVNAPLSPASAWPFPAPNPAAFISLPKAA</sequence>
<comment type="caution">
    <text evidence="5">The sequence shown here is derived from an EMBL/GenBank/DDBJ whole genome shotgun (WGS) entry which is preliminary data.</text>
</comment>
<dbReference type="InterPro" id="IPR050336">
    <property type="entry name" value="Chromosome_partition/occlusion"/>
</dbReference>
<evidence type="ECO:0000313" key="4">
    <source>
        <dbReference type="EMBL" id="MCX4150987.1"/>
    </source>
</evidence>
<accession>A0AAP5BMN7</accession>
<dbReference type="EMBL" id="JAPKHW010000048">
    <property type="protein sequence ID" value="MCX4150987.1"/>
    <property type="molecule type" value="Genomic_DNA"/>
</dbReference>
<feature type="compositionally biased region" description="Polar residues" evidence="2">
    <location>
        <begin position="493"/>
        <end position="503"/>
    </location>
</feature>
<evidence type="ECO:0000256" key="1">
    <source>
        <dbReference type="SAM" id="Coils"/>
    </source>
</evidence>
<dbReference type="GO" id="GO:0007059">
    <property type="term" value="P:chromosome segregation"/>
    <property type="evidence" value="ECO:0007669"/>
    <property type="project" value="TreeGrafter"/>
</dbReference>
<feature type="region of interest" description="Disordered" evidence="2">
    <location>
        <begin position="24"/>
        <end position="44"/>
    </location>
</feature>
<dbReference type="GO" id="GO:0005694">
    <property type="term" value="C:chromosome"/>
    <property type="evidence" value="ECO:0007669"/>
    <property type="project" value="TreeGrafter"/>
</dbReference>
<feature type="domain" description="ParB-like N-terminal" evidence="3">
    <location>
        <begin position="90"/>
        <end position="192"/>
    </location>
</feature>
<dbReference type="PANTHER" id="PTHR33375:SF7">
    <property type="entry name" value="CHROMOSOME 2-PARTITIONING PROTEIN PARB-RELATED"/>
    <property type="match status" value="1"/>
</dbReference>
<dbReference type="InterPro" id="IPR003115">
    <property type="entry name" value="ParB_N"/>
</dbReference>
<name>A0AAP5BMN7_9BURK</name>
<dbReference type="CDD" id="cd16406">
    <property type="entry name" value="ParB_N_like"/>
    <property type="match status" value="1"/>
</dbReference>
<keyword evidence="6" id="KW-1185">Reference proteome</keyword>
<feature type="region of interest" description="Disordered" evidence="2">
    <location>
        <begin position="481"/>
        <end position="511"/>
    </location>
</feature>
<proteinExistence type="predicted"/>
<evidence type="ECO:0000256" key="2">
    <source>
        <dbReference type="SAM" id="MobiDB-lite"/>
    </source>
</evidence>
<dbReference type="Gene3D" id="1.10.10.2830">
    <property type="match status" value="1"/>
</dbReference>
<protein>
    <submittedName>
        <fullName evidence="5">ParB N-terminal domain-containing protein</fullName>
    </submittedName>
</protein>
<dbReference type="AlphaFoldDB" id="A0AAP5BMN7"/>
<feature type="compositionally biased region" description="Basic and acidic residues" evidence="2">
    <location>
        <begin position="481"/>
        <end position="492"/>
    </location>
</feature>
<evidence type="ECO:0000313" key="5">
    <source>
        <dbReference type="EMBL" id="MDQ6412802.1"/>
    </source>
</evidence>
<evidence type="ECO:0000313" key="7">
    <source>
        <dbReference type="Proteomes" id="UP001242288"/>
    </source>
</evidence>
<feature type="compositionally biased region" description="Acidic residues" evidence="2">
    <location>
        <begin position="732"/>
        <end position="745"/>
    </location>
</feature>
<keyword evidence="1" id="KW-0175">Coiled coil</keyword>
<reference evidence="5" key="1">
    <citation type="submission" date="2022-06" db="EMBL/GenBank/DDBJ databases">
        <title>PHB producers.</title>
        <authorList>
            <person name="Besaury L."/>
        </authorList>
    </citation>
    <scope>NUCLEOTIDE SEQUENCE</scope>
    <source>
        <strain evidence="5 6">SEWS6</strain>
    </source>
</reference>
<evidence type="ECO:0000259" key="3">
    <source>
        <dbReference type="SMART" id="SM00470"/>
    </source>
</evidence>
<evidence type="ECO:0000313" key="6">
    <source>
        <dbReference type="Proteomes" id="UP001209412"/>
    </source>
</evidence>
<dbReference type="EMBL" id="JAMXWF010000048">
    <property type="protein sequence ID" value="MDQ6412802.1"/>
    <property type="molecule type" value="Genomic_DNA"/>
</dbReference>
<dbReference type="Proteomes" id="UP001209412">
    <property type="component" value="Unassembled WGS sequence"/>
</dbReference>
<dbReference type="SUPFAM" id="SSF109709">
    <property type="entry name" value="KorB DNA-binding domain-like"/>
    <property type="match status" value="1"/>
</dbReference>
<dbReference type="SMART" id="SM00470">
    <property type="entry name" value="ParB"/>
    <property type="match status" value="1"/>
</dbReference>
<organism evidence="5 7">
    <name type="scientific">Paraburkholderia madseniana</name>
    <dbReference type="NCBI Taxonomy" id="2599607"/>
    <lineage>
        <taxon>Bacteria</taxon>
        <taxon>Pseudomonadati</taxon>
        <taxon>Pseudomonadota</taxon>
        <taxon>Betaproteobacteria</taxon>
        <taxon>Burkholderiales</taxon>
        <taxon>Burkholderiaceae</taxon>
        <taxon>Paraburkholderia</taxon>
    </lineage>
</organism>
<feature type="coiled-coil region" evidence="1">
    <location>
        <begin position="386"/>
        <end position="437"/>
    </location>
</feature>
<gene>
    <name evidence="5" type="ORF">NIE36_37395</name>
    <name evidence="4" type="ORF">OSB80_37480</name>
</gene>
<dbReference type="Proteomes" id="UP001242288">
    <property type="component" value="Unassembled WGS sequence"/>
</dbReference>
<feature type="region of interest" description="Disordered" evidence="2">
    <location>
        <begin position="729"/>
        <end position="762"/>
    </location>
</feature>
<dbReference type="RefSeq" id="WP_266261416.1">
    <property type="nucleotide sequence ID" value="NZ_JAMXWF010000048.1"/>
</dbReference>